<name>A0A4Y2S5H9_ARAVE</name>
<dbReference type="Proteomes" id="UP000499080">
    <property type="component" value="Unassembled WGS sequence"/>
</dbReference>
<dbReference type="PANTHER" id="PTHR11161">
    <property type="entry name" value="O-ACYLTRANSFERASE"/>
    <property type="match status" value="1"/>
</dbReference>
<dbReference type="OrthoDB" id="6434228at2759"/>
<dbReference type="InterPro" id="IPR006621">
    <property type="entry name" value="Nose-resist-to-fluoxetine_N"/>
</dbReference>
<gene>
    <name evidence="2" type="ORF">AVEN_135815_1</name>
</gene>
<organism evidence="2 3">
    <name type="scientific">Araneus ventricosus</name>
    <name type="common">Orbweaver spider</name>
    <name type="synonym">Epeira ventricosa</name>
    <dbReference type="NCBI Taxonomy" id="182803"/>
    <lineage>
        <taxon>Eukaryota</taxon>
        <taxon>Metazoa</taxon>
        <taxon>Ecdysozoa</taxon>
        <taxon>Arthropoda</taxon>
        <taxon>Chelicerata</taxon>
        <taxon>Arachnida</taxon>
        <taxon>Araneae</taxon>
        <taxon>Araneomorphae</taxon>
        <taxon>Entelegynae</taxon>
        <taxon>Araneoidea</taxon>
        <taxon>Araneidae</taxon>
        <taxon>Araneus</taxon>
    </lineage>
</organism>
<dbReference type="Pfam" id="PF20146">
    <property type="entry name" value="NRF"/>
    <property type="match status" value="1"/>
</dbReference>
<dbReference type="SMART" id="SM00703">
    <property type="entry name" value="NRF"/>
    <property type="match status" value="1"/>
</dbReference>
<comment type="caution">
    <text evidence="2">The sequence shown here is derived from an EMBL/GenBank/DDBJ whole genome shotgun (WGS) entry which is preliminary data.</text>
</comment>
<dbReference type="InterPro" id="IPR052728">
    <property type="entry name" value="O2_lipid_transport_reg"/>
</dbReference>
<evidence type="ECO:0000313" key="3">
    <source>
        <dbReference type="Proteomes" id="UP000499080"/>
    </source>
</evidence>
<sequence length="220" mass="24095">MDSVIEFEKFLSVSINSALLDMLSKASSNKCVEDLKYVFESVVSPGGWAMKMLDSYGKPESGILTGNIKWLGQYDECVDIQAPSNDNTGVEGFRGKYCTLQVPLKLGPVIQCGLCKEWWHEECSSYEGSGAFVCDYCKIFRVRTLGHMSCVLLPATSALKITDLVGMGSLNLAHSNKMAALNSPQIGLCCLDFEHIFPPCLTNALQMDPTISMTEKKPGL</sequence>
<keyword evidence="3" id="KW-1185">Reference proteome</keyword>
<dbReference type="InterPro" id="IPR011011">
    <property type="entry name" value="Znf_FYVE_PHD"/>
</dbReference>
<evidence type="ECO:0000259" key="1">
    <source>
        <dbReference type="SMART" id="SM00703"/>
    </source>
</evidence>
<dbReference type="AlphaFoldDB" id="A0A4Y2S5H9"/>
<proteinExistence type="predicted"/>
<evidence type="ECO:0000313" key="2">
    <source>
        <dbReference type="EMBL" id="GBN82569.1"/>
    </source>
</evidence>
<accession>A0A4Y2S5H9</accession>
<reference evidence="2 3" key="1">
    <citation type="journal article" date="2019" name="Sci. Rep.">
        <title>Orb-weaving spider Araneus ventricosus genome elucidates the spidroin gene catalogue.</title>
        <authorList>
            <person name="Kono N."/>
            <person name="Nakamura H."/>
            <person name="Ohtoshi R."/>
            <person name="Moran D.A.P."/>
            <person name="Shinohara A."/>
            <person name="Yoshida Y."/>
            <person name="Fujiwara M."/>
            <person name="Mori M."/>
            <person name="Tomita M."/>
            <person name="Arakawa K."/>
        </authorList>
    </citation>
    <scope>NUCLEOTIDE SEQUENCE [LARGE SCALE GENOMIC DNA]</scope>
</reference>
<protein>
    <recommendedName>
        <fullName evidence="1">Nose resistant-to-fluoxetine protein N-terminal domain-containing protein</fullName>
    </recommendedName>
</protein>
<feature type="domain" description="Nose resistant-to-fluoxetine protein N-terminal" evidence="1">
    <location>
        <begin position="28"/>
        <end position="152"/>
    </location>
</feature>
<dbReference type="EMBL" id="BGPR01019657">
    <property type="protein sequence ID" value="GBN82569.1"/>
    <property type="molecule type" value="Genomic_DNA"/>
</dbReference>
<dbReference type="SUPFAM" id="SSF57903">
    <property type="entry name" value="FYVE/PHD zinc finger"/>
    <property type="match status" value="1"/>
</dbReference>
<dbReference type="PANTHER" id="PTHR11161:SF0">
    <property type="entry name" value="O-ACYLTRANSFERASE LIKE PROTEIN"/>
    <property type="match status" value="1"/>
</dbReference>